<feature type="transmembrane region" description="Helical" evidence="1">
    <location>
        <begin position="149"/>
        <end position="173"/>
    </location>
</feature>
<sequence length="379" mass="43121">MAYVENSEKDSTRAGALSEVELEQFPDHVLSKIFSNCDYETLKELNVTCLRFSKILEDDQLWTKGALEELERKQSTFRHPDSEWSSLSEYNPRARQYNNKTYFHSFGISKEGPLVTIALYDRLATNQQTVTVRKGRQITKKLCGNTVPFVFYCLGVITVVALCGVGFAGWGFAMSATHYDYRTTGILDDKIMTSTHWFGFIPYSLAIIGLFGYLIFLACSKSSVFGVLAFTVLISSASYVLAILKFDGLEFFWIFSMMPFLVMIPVAVPALTYVVSYYGLGIRSSKWKGVAFGLVFAAYYVVTPAILISDNILPWNYHLSMIPLYLAYAIVSIIVLIRTFRQVKDHKSFMDHSRKERDTEKQMSGAQLYKTIVEYLKEE</sequence>
<feature type="transmembrane region" description="Helical" evidence="1">
    <location>
        <begin position="321"/>
        <end position="340"/>
    </location>
</feature>
<dbReference type="Proteomes" id="UP001281761">
    <property type="component" value="Unassembled WGS sequence"/>
</dbReference>
<protein>
    <recommendedName>
        <fullName evidence="2">F-box domain-containing protein</fullName>
    </recommendedName>
</protein>
<dbReference type="Pfam" id="PF12937">
    <property type="entry name" value="F-box-like"/>
    <property type="match status" value="1"/>
</dbReference>
<comment type="caution">
    <text evidence="3">The sequence shown here is derived from an EMBL/GenBank/DDBJ whole genome shotgun (WGS) entry which is preliminary data.</text>
</comment>
<dbReference type="EMBL" id="JARBJD010000024">
    <property type="protein sequence ID" value="KAK2960181.1"/>
    <property type="molecule type" value="Genomic_DNA"/>
</dbReference>
<evidence type="ECO:0000313" key="3">
    <source>
        <dbReference type="EMBL" id="KAK2960181.1"/>
    </source>
</evidence>
<dbReference type="SUPFAM" id="SSF81383">
    <property type="entry name" value="F-box domain"/>
    <property type="match status" value="1"/>
</dbReference>
<keyword evidence="1" id="KW-0472">Membrane</keyword>
<evidence type="ECO:0000256" key="1">
    <source>
        <dbReference type="SAM" id="Phobius"/>
    </source>
</evidence>
<dbReference type="PROSITE" id="PS50181">
    <property type="entry name" value="FBOX"/>
    <property type="match status" value="1"/>
</dbReference>
<name>A0ABQ9Y8U8_9EUKA</name>
<feature type="transmembrane region" description="Helical" evidence="1">
    <location>
        <begin position="224"/>
        <end position="246"/>
    </location>
</feature>
<keyword evidence="4" id="KW-1185">Reference proteome</keyword>
<keyword evidence="1" id="KW-0812">Transmembrane</keyword>
<dbReference type="InterPro" id="IPR036047">
    <property type="entry name" value="F-box-like_dom_sf"/>
</dbReference>
<accession>A0ABQ9Y8U8</accession>
<evidence type="ECO:0000313" key="4">
    <source>
        <dbReference type="Proteomes" id="UP001281761"/>
    </source>
</evidence>
<feature type="transmembrane region" description="Helical" evidence="1">
    <location>
        <begin position="252"/>
        <end position="278"/>
    </location>
</feature>
<feature type="domain" description="F-box" evidence="2">
    <location>
        <begin position="19"/>
        <end position="65"/>
    </location>
</feature>
<gene>
    <name evidence="3" type="ORF">BLNAU_4734</name>
</gene>
<dbReference type="Gene3D" id="1.20.1280.50">
    <property type="match status" value="1"/>
</dbReference>
<organism evidence="3 4">
    <name type="scientific">Blattamonas nauphoetae</name>
    <dbReference type="NCBI Taxonomy" id="2049346"/>
    <lineage>
        <taxon>Eukaryota</taxon>
        <taxon>Metamonada</taxon>
        <taxon>Preaxostyla</taxon>
        <taxon>Oxymonadida</taxon>
        <taxon>Blattamonas</taxon>
    </lineage>
</organism>
<keyword evidence="1" id="KW-1133">Transmembrane helix</keyword>
<dbReference type="InterPro" id="IPR001810">
    <property type="entry name" value="F-box_dom"/>
</dbReference>
<reference evidence="3 4" key="1">
    <citation type="journal article" date="2022" name="bioRxiv">
        <title>Genomics of Preaxostyla Flagellates Illuminates Evolutionary Transitions and the Path Towards Mitochondrial Loss.</title>
        <authorList>
            <person name="Novak L.V.F."/>
            <person name="Treitli S.C."/>
            <person name="Pyrih J."/>
            <person name="Halakuc P."/>
            <person name="Pipaliya S.V."/>
            <person name="Vacek V."/>
            <person name="Brzon O."/>
            <person name="Soukal P."/>
            <person name="Eme L."/>
            <person name="Dacks J.B."/>
            <person name="Karnkowska A."/>
            <person name="Elias M."/>
            <person name="Hampl V."/>
        </authorList>
    </citation>
    <scope>NUCLEOTIDE SEQUENCE [LARGE SCALE GENOMIC DNA]</scope>
    <source>
        <strain evidence="3">NAU3</strain>
        <tissue evidence="3">Gut</tissue>
    </source>
</reference>
<evidence type="ECO:0000259" key="2">
    <source>
        <dbReference type="PROSITE" id="PS50181"/>
    </source>
</evidence>
<feature type="transmembrane region" description="Helical" evidence="1">
    <location>
        <begin position="290"/>
        <end position="309"/>
    </location>
</feature>
<feature type="transmembrane region" description="Helical" evidence="1">
    <location>
        <begin position="197"/>
        <end position="217"/>
    </location>
</feature>
<proteinExistence type="predicted"/>